<dbReference type="AlphaFoldDB" id="A0A9D2QVF1"/>
<dbReference type="PANTHER" id="PTHR43744">
    <property type="entry name" value="ABC TRANSPORTER PERMEASE PROTEIN MG189-RELATED-RELATED"/>
    <property type="match status" value="1"/>
</dbReference>
<evidence type="ECO:0000256" key="7">
    <source>
        <dbReference type="RuleBase" id="RU363032"/>
    </source>
</evidence>
<dbReference type="InterPro" id="IPR000515">
    <property type="entry name" value="MetI-like"/>
</dbReference>
<dbReference type="SUPFAM" id="SSF161098">
    <property type="entry name" value="MetI-like"/>
    <property type="match status" value="1"/>
</dbReference>
<reference evidence="9" key="1">
    <citation type="journal article" date="2021" name="PeerJ">
        <title>Extensive microbial diversity within the chicken gut microbiome revealed by metagenomics and culture.</title>
        <authorList>
            <person name="Gilroy R."/>
            <person name="Ravi A."/>
            <person name="Getino M."/>
            <person name="Pursley I."/>
            <person name="Horton D.L."/>
            <person name="Alikhan N.F."/>
            <person name="Baker D."/>
            <person name="Gharbi K."/>
            <person name="Hall N."/>
            <person name="Watson M."/>
            <person name="Adriaenssens E.M."/>
            <person name="Foster-Nyarko E."/>
            <person name="Jarju S."/>
            <person name="Secka A."/>
            <person name="Antonio M."/>
            <person name="Oren A."/>
            <person name="Chaudhuri R.R."/>
            <person name="La Ragione R."/>
            <person name="Hildebrand F."/>
            <person name="Pallen M.J."/>
        </authorList>
    </citation>
    <scope>NUCLEOTIDE SEQUENCE</scope>
    <source>
        <strain evidence="9">ChiBcec6-4105</strain>
    </source>
</reference>
<dbReference type="EMBL" id="DWUY01000202">
    <property type="protein sequence ID" value="HJD29105.1"/>
    <property type="molecule type" value="Genomic_DNA"/>
</dbReference>
<comment type="similarity">
    <text evidence="7">Belongs to the binding-protein-dependent transport system permease family.</text>
</comment>
<keyword evidence="3" id="KW-1003">Cell membrane</keyword>
<gene>
    <name evidence="9" type="ORF">H9914_08970</name>
</gene>
<keyword evidence="4 7" id="KW-0812">Transmembrane</keyword>
<evidence type="ECO:0000256" key="6">
    <source>
        <dbReference type="ARBA" id="ARBA00023136"/>
    </source>
</evidence>
<feature type="domain" description="ABC transmembrane type-1" evidence="8">
    <location>
        <begin position="1"/>
        <end position="108"/>
    </location>
</feature>
<evidence type="ECO:0000256" key="1">
    <source>
        <dbReference type="ARBA" id="ARBA00004651"/>
    </source>
</evidence>
<dbReference type="PROSITE" id="PS50928">
    <property type="entry name" value="ABC_TM1"/>
    <property type="match status" value="1"/>
</dbReference>
<dbReference type="GO" id="GO:0055085">
    <property type="term" value="P:transmembrane transport"/>
    <property type="evidence" value="ECO:0007669"/>
    <property type="project" value="InterPro"/>
</dbReference>
<evidence type="ECO:0000313" key="9">
    <source>
        <dbReference type="EMBL" id="HJD29105.1"/>
    </source>
</evidence>
<organism evidence="9 10">
    <name type="scientific">Candidatus Blautia avicola</name>
    <dbReference type="NCBI Taxonomy" id="2838483"/>
    <lineage>
        <taxon>Bacteria</taxon>
        <taxon>Bacillati</taxon>
        <taxon>Bacillota</taxon>
        <taxon>Clostridia</taxon>
        <taxon>Lachnospirales</taxon>
        <taxon>Lachnospiraceae</taxon>
        <taxon>Blautia</taxon>
    </lineage>
</organism>
<dbReference type="InterPro" id="IPR035906">
    <property type="entry name" value="MetI-like_sf"/>
</dbReference>
<keyword evidence="2 7" id="KW-0813">Transport</keyword>
<dbReference type="PANTHER" id="PTHR43744:SF8">
    <property type="entry name" value="SN-GLYCEROL-3-PHOSPHATE TRANSPORT SYSTEM PERMEASE PROTEIN UGPE"/>
    <property type="match status" value="1"/>
</dbReference>
<protein>
    <submittedName>
        <fullName evidence="9">ABC transporter permease subunit</fullName>
    </submittedName>
</protein>
<dbReference type="GO" id="GO:0005886">
    <property type="term" value="C:plasma membrane"/>
    <property type="evidence" value="ECO:0007669"/>
    <property type="project" value="UniProtKB-SubCell"/>
</dbReference>
<evidence type="ECO:0000256" key="2">
    <source>
        <dbReference type="ARBA" id="ARBA00022448"/>
    </source>
</evidence>
<comment type="caution">
    <text evidence="7">Lacks conserved residue(s) required for the propagation of feature annotation.</text>
</comment>
<name>A0A9D2QVF1_9FIRM</name>
<dbReference type="Proteomes" id="UP000823892">
    <property type="component" value="Unassembled WGS sequence"/>
</dbReference>
<evidence type="ECO:0000256" key="5">
    <source>
        <dbReference type="ARBA" id="ARBA00022989"/>
    </source>
</evidence>
<feature type="non-terminal residue" evidence="9">
    <location>
        <position position="1"/>
    </location>
</feature>
<comment type="caution">
    <text evidence="9">The sequence shown here is derived from an EMBL/GenBank/DDBJ whole genome shotgun (WGS) entry which is preliminary data.</text>
</comment>
<accession>A0A9D2QVF1</accession>
<dbReference type="Gene3D" id="1.10.3720.10">
    <property type="entry name" value="MetI-like"/>
    <property type="match status" value="1"/>
</dbReference>
<proteinExistence type="inferred from homology"/>
<evidence type="ECO:0000256" key="4">
    <source>
        <dbReference type="ARBA" id="ARBA00022692"/>
    </source>
</evidence>
<evidence type="ECO:0000256" key="3">
    <source>
        <dbReference type="ARBA" id="ARBA00022475"/>
    </source>
</evidence>
<reference evidence="9" key="2">
    <citation type="submission" date="2021-04" db="EMBL/GenBank/DDBJ databases">
        <authorList>
            <person name="Gilroy R."/>
        </authorList>
    </citation>
    <scope>NUCLEOTIDE SEQUENCE</scope>
    <source>
        <strain evidence="9">ChiBcec6-4105</strain>
    </source>
</reference>
<evidence type="ECO:0000259" key="8">
    <source>
        <dbReference type="PROSITE" id="PS50928"/>
    </source>
</evidence>
<dbReference type="CDD" id="cd06261">
    <property type="entry name" value="TM_PBP2"/>
    <property type="match status" value="1"/>
</dbReference>
<keyword evidence="6 7" id="KW-0472">Membrane</keyword>
<keyword evidence="5 7" id="KW-1133">Transmembrane helix</keyword>
<comment type="subcellular location">
    <subcellularLocation>
        <location evidence="1 7">Cell membrane</location>
        <topology evidence="1 7">Multi-pass membrane protein</topology>
    </subcellularLocation>
</comment>
<feature type="transmembrane region" description="Helical" evidence="7">
    <location>
        <begin position="87"/>
        <end position="108"/>
    </location>
</feature>
<sequence length="123" mass="13590">VFLYTNFISSIPVALDEAAAIDGASNLQIFFKIILPQLKTVTVTVIILQGVSVWNEYTYAYYFLQKTSMRTITLVIKTFFSAVSNDYGAAAATAVIGMLPLIIVYLCLQKYFIQGQVDSAIKS</sequence>
<dbReference type="Pfam" id="PF00528">
    <property type="entry name" value="BPD_transp_1"/>
    <property type="match status" value="1"/>
</dbReference>
<evidence type="ECO:0000313" key="10">
    <source>
        <dbReference type="Proteomes" id="UP000823892"/>
    </source>
</evidence>